<feature type="compositionally biased region" description="Polar residues" evidence="1">
    <location>
        <begin position="8"/>
        <end position="23"/>
    </location>
</feature>
<keyword evidence="3" id="KW-1185">Reference proteome</keyword>
<evidence type="ECO:0000256" key="1">
    <source>
        <dbReference type="SAM" id="MobiDB-lite"/>
    </source>
</evidence>
<proteinExistence type="predicted"/>
<dbReference type="EMBL" id="MU006575">
    <property type="protein sequence ID" value="KAF2746974.1"/>
    <property type="molecule type" value="Genomic_DNA"/>
</dbReference>
<name>A0A6A6VB78_9PLEO</name>
<feature type="region of interest" description="Disordered" evidence="1">
    <location>
        <begin position="1"/>
        <end position="181"/>
    </location>
</feature>
<dbReference type="AlphaFoldDB" id="A0A6A6VB78"/>
<protein>
    <submittedName>
        <fullName evidence="2">Uncharacterized protein</fullName>
    </submittedName>
</protein>
<feature type="compositionally biased region" description="Low complexity" evidence="1">
    <location>
        <begin position="147"/>
        <end position="169"/>
    </location>
</feature>
<gene>
    <name evidence="2" type="ORF">M011DRAFT_72770</name>
</gene>
<reference evidence="2" key="1">
    <citation type="journal article" date="2020" name="Stud. Mycol.">
        <title>101 Dothideomycetes genomes: a test case for predicting lifestyles and emergence of pathogens.</title>
        <authorList>
            <person name="Haridas S."/>
            <person name="Albert R."/>
            <person name="Binder M."/>
            <person name="Bloem J."/>
            <person name="Labutti K."/>
            <person name="Salamov A."/>
            <person name="Andreopoulos B."/>
            <person name="Baker S."/>
            <person name="Barry K."/>
            <person name="Bills G."/>
            <person name="Bluhm B."/>
            <person name="Cannon C."/>
            <person name="Castanera R."/>
            <person name="Culley D."/>
            <person name="Daum C."/>
            <person name="Ezra D."/>
            <person name="Gonzalez J."/>
            <person name="Henrissat B."/>
            <person name="Kuo A."/>
            <person name="Liang C."/>
            <person name="Lipzen A."/>
            <person name="Lutzoni F."/>
            <person name="Magnuson J."/>
            <person name="Mondo S."/>
            <person name="Nolan M."/>
            <person name="Ohm R."/>
            <person name="Pangilinan J."/>
            <person name="Park H.-J."/>
            <person name="Ramirez L."/>
            <person name="Alfaro M."/>
            <person name="Sun H."/>
            <person name="Tritt A."/>
            <person name="Yoshinaga Y."/>
            <person name="Zwiers L.-H."/>
            <person name="Turgeon B."/>
            <person name="Goodwin S."/>
            <person name="Spatafora J."/>
            <person name="Crous P."/>
            <person name="Grigoriev I."/>
        </authorList>
    </citation>
    <scope>NUCLEOTIDE SEQUENCE</scope>
    <source>
        <strain evidence="2">CBS 119925</strain>
    </source>
</reference>
<dbReference type="Proteomes" id="UP000799440">
    <property type="component" value="Unassembled WGS sequence"/>
</dbReference>
<sequence length="234" mass="25600">MTWADSRSAYTSTPTPAFPNSTSQRRHPLARPLPPLPEPWELEPDTQDLIPAPLFCGRKTCTPPPDRIDLPARAQTPTRRPTTPSLRRNSTFSSITNTLSRGFSRSSSPALSSTSSCPSLSSRPASRSSLRSSTPAAPTHGVSRSLSHISAPPSSWESSEPSSPPSGRHPSLRRMSAPKGYENLRTLSQQDEESCLRRQYSQQTMAYLDGSISRSATVKEGRGLSIRIVEDEEE</sequence>
<accession>A0A6A6VB78</accession>
<feature type="compositionally biased region" description="Low complexity" evidence="1">
    <location>
        <begin position="98"/>
        <end position="139"/>
    </location>
</feature>
<evidence type="ECO:0000313" key="2">
    <source>
        <dbReference type="EMBL" id="KAF2746974.1"/>
    </source>
</evidence>
<organism evidence="2 3">
    <name type="scientific">Sporormia fimetaria CBS 119925</name>
    <dbReference type="NCBI Taxonomy" id="1340428"/>
    <lineage>
        <taxon>Eukaryota</taxon>
        <taxon>Fungi</taxon>
        <taxon>Dikarya</taxon>
        <taxon>Ascomycota</taxon>
        <taxon>Pezizomycotina</taxon>
        <taxon>Dothideomycetes</taxon>
        <taxon>Pleosporomycetidae</taxon>
        <taxon>Pleosporales</taxon>
        <taxon>Sporormiaceae</taxon>
        <taxon>Sporormia</taxon>
    </lineage>
</organism>
<feature type="compositionally biased region" description="Low complexity" evidence="1">
    <location>
        <begin position="71"/>
        <end position="91"/>
    </location>
</feature>
<evidence type="ECO:0000313" key="3">
    <source>
        <dbReference type="Proteomes" id="UP000799440"/>
    </source>
</evidence>